<dbReference type="Pfam" id="PF12867">
    <property type="entry name" value="DinB_2"/>
    <property type="match status" value="1"/>
</dbReference>
<name>A0ABQ5NNF1_9BACI</name>
<dbReference type="InterPro" id="IPR024775">
    <property type="entry name" value="DinB-like"/>
</dbReference>
<proteinExistence type="predicted"/>
<dbReference type="RefSeq" id="WP_264989327.1">
    <property type="nucleotide sequence ID" value="NZ_BRZA01000003.1"/>
</dbReference>
<dbReference type="EMBL" id="BRZA01000003">
    <property type="protein sequence ID" value="GLC89524.1"/>
    <property type="molecule type" value="Genomic_DNA"/>
</dbReference>
<feature type="domain" description="DinB-like" evidence="1">
    <location>
        <begin position="19"/>
        <end position="145"/>
    </location>
</feature>
<accession>A0ABQ5NNF1</accession>
<evidence type="ECO:0000259" key="1">
    <source>
        <dbReference type="Pfam" id="PF12867"/>
    </source>
</evidence>
<sequence length="151" mass="17544">MQHTIQAHFEQSITFVEGLATVSEEQWRMPIDVDKWTVAEIIGHLTPWDEFLYKRRLPFLFTGEALPKAPNEDELNANSAERSRAQSKEETIANFVNGRRQLLVALQQVTDAQWQLQFKIGETELTLQQYLAGFVEHDLHHFAQLQQVIQQ</sequence>
<dbReference type="InterPro" id="IPR034660">
    <property type="entry name" value="DinB/YfiT-like"/>
</dbReference>
<gene>
    <name evidence="2" type="ORF">LYSBPC_26510</name>
</gene>
<dbReference type="Gene3D" id="1.20.120.450">
    <property type="entry name" value="dinb family like domain"/>
    <property type="match status" value="1"/>
</dbReference>
<organism evidence="2 3">
    <name type="scientific">Lysinibacillus piscis</name>
    <dbReference type="NCBI Taxonomy" id="2518931"/>
    <lineage>
        <taxon>Bacteria</taxon>
        <taxon>Bacillati</taxon>
        <taxon>Bacillota</taxon>
        <taxon>Bacilli</taxon>
        <taxon>Bacillales</taxon>
        <taxon>Bacillaceae</taxon>
        <taxon>Lysinibacillus</taxon>
    </lineage>
</organism>
<reference evidence="2" key="1">
    <citation type="submission" date="2022-08" db="EMBL/GenBank/DDBJ databases">
        <title>Draft genome sequence of Lysinibacillus sp. strain KH24.</title>
        <authorList>
            <person name="Kanbe H."/>
            <person name="Itoh H."/>
        </authorList>
    </citation>
    <scope>NUCLEOTIDE SEQUENCE</scope>
    <source>
        <strain evidence="2">KH24</strain>
    </source>
</reference>
<keyword evidence="3" id="KW-1185">Reference proteome</keyword>
<evidence type="ECO:0000313" key="3">
    <source>
        <dbReference type="Proteomes" id="UP001065593"/>
    </source>
</evidence>
<evidence type="ECO:0000313" key="2">
    <source>
        <dbReference type="EMBL" id="GLC89524.1"/>
    </source>
</evidence>
<comment type="caution">
    <text evidence="2">The sequence shown here is derived from an EMBL/GenBank/DDBJ whole genome shotgun (WGS) entry which is preliminary data.</text>
</comment>
<dbReference type="SUPFAM" id="SSF109854">
    <property type="entry name" value="DinB/YfiT-like putative metalloenzymes"/>
    <property type="match status" value="1"/>
</dbReference>
<dbReference type="Proteomes" id="UP001065593">
    <property type="component" value="Unassembled WGS sequence"/>
</dbReference>
<protein>
    <recommendedName>
        <fullName evidence="1">DinB-like domain-containing protein</fullName>
    </recommendedName>
</protein>